<proteinExistence type="predicted"/>
<evidence type="ECO:0000313" key="1">
    <source>
        <dbReference type="EMBL" id="SHI03628.1"/>
    </source>
</evidence>
<dbReference type="Proteomes" id="UP000184139">
    <property type="component" value="Unassembled WGS sequence"/>
</dbReference>
<dbReference type="AntiFam" id="ANF00095">
    <property type="entry name" value="Shadow ORF (opposite ABC transporters)"/>
</dbReference>
<protein>
    <submittedName>
        <fullName evidence="1">Uncharacterized protein</fullName>
    </submittedName>
</protein>
<organism evidence="1 2">
    <name type="scientific">Desulfofustis glycolicus DSM 9705</name>
    <dbReference type="NCBI Taxonomy" id="1121409"/>
    <lineage>
        <taxon>Bacteria</taxon>
        <taxon>Pseudomonadati</taxon>
        <taxon>Thermodesulfobacteriota</taxon>
        <taxon>Desulfobulbia</taxon>
        <taxon>Desulfobulbales</taxon>
        <taxon>Desulfocapsaceae</taxon>
        <taxon>Desulfofustis</taxon>
    </lineage>
</organism>
<keyword evidence="2" id="KW-1185">Reference proteome</keyword>
<dbReference type="STRING" id="1121409.SAMN02745124_03383"/>
<evidence type="ECO:0000313" key="2">
    <source>
        <dbReference type="Proteomes" id="UP000184139"/>
    </source>
</evidence>
<sequence length="156" mass="16941">MDQGADELQLLFHATGKLARLTLQERTHTAEIEQFFDAMPSTGKGDTVQVGIKVDIFSDGKIGVKGEALTHVGKFFLCPGGFGIDGKTTDSTSAATRRHDRCQQTQGGRFAGPIRPDQAEYLSREDLETEGINGDQRAEAFAQLIGLDCRHAAVNF</sequence>
<dbReference type="EMBL" id="FQXS01000023">
    <property type="protein sequence ID" value="SHI03628.1"/>
    <property type="molecule type" value="Genomic_DNA"/>
</dbReference>
<reference evidence="1 2" key="1">
    <citation type="submission" date="2016-11" db="EMBL/GenBank/DDBJ databases">
        <authorList>
            <person name="Jaros S."/>
            <person name="Januszkiewicz K."/>
            <person name="Wedrychowicz H."/>
        </authorList>
    </citation>
    <scope>NUCLEOTIDE SEQUENCE [LARGE SCALE GENOMIC DNA]</scope>
    <source>
        <strain evidence="1 2">DSM 9705</strain>
    </source>
</reference>
<dbReference type="AlphaFoldDB" id="A0A1M5XVS9"/>
<name>A0A1M5XVS9_9BACT</name>
<gene>
    <name evidence="1" type="ORF">SAMN02745124_03383</name>
</gene>
<accession>A0A1M5XVS9</accession>